<comment type="similarity">
    <text evidence="1 2">Belongs to the DegT/DnrJ/EryC1 family.</text>
</comment>
<dbReference type="CDD" id="cd00616">
    <property type="entry name" value="AHBA_syn"/>
    <property type="match status" value="1"/>
</dbReference>
<dbReference type="PANTHER" id="PTHR30244:SF34">
    <property type="entry name" value="DTDP-4-AMINO-4,6-DIDEOXYGALACTOSE TRANSAMINASE"/>
    <property type="match status" value="1"/>
</dbReference>
<evidence type="ECO:0000313" key="3">
    <source>
        <dbReference type="EMBL" id="NHZ81443.1"/>
    </source>
</evidence>
<keyword evidence="3" id="KW-0808">Transferase</keyword>
<gene>
    <name evidence="3" type="ORF">F2P44_19495</name>
</gene>
<dbReference type="SUPFAM" id="SSF53383">
    <property type="entry name" value="PLP-dependent transferases"/>
    <property type="match status" value="1"/>
</dbReference>
<dbReference type="InterPro" id="IPR015421">
    <property type="entry name" value="PyrdxlP-dep_Trfase_major"/>
</dbReference>
<sequence>MIPVFKPLIEKEEIDASRESLEMGWLGMGSYVSGFENKVKEILGTEERYVAALSTGTAGLHVALLIAGVGPGDEVIVSSFNCSADFQAISWVGAEIVFCDCLDDTLAIDMKQAAKLVTPKTKAIIVMDYDCILCDHDEIAEFAATHQLRVIHDAAHSFGSRYKGKPVGSFSDICVFSHDPVKTITCLDGGTIVVKTREELAMVHELRLLGMQQPAAVMYQNQRAWTFDVERVGYRYHMLNMHAAIGLAQLSKLALIASSRRDACIKYNALLAGVTQVRTPLTDFADVNPFLYYIRVPAEDRDALRKFLKENGVDTGIHWQPGHWFSLWKNCRAGDLSVTDRVGNEILSLPLHSRMDLALVDEVCRQIGLYFAGTPAAGTPAAGKAVAGIPA</sequence>
<proteinExistence type="inferred from homology"/>
<keyword evidence="2" id="KW-0663">Pyridoxal phosphate</keyword>
<name>A0ABX0NGP5_9BURK</name>
<keyword evidence="4" id="KW-1185">Reference proteome</keyword>
<dbReference type="PANTHER" id="PTHR30244">
    <property type="entry name" value="TRANSAMINASE"/>
    <property type="match status" value="1"/>
</dbReference>
<dbReference type="Gene3D" id="3.40.640.10">
    <property type="entry name" value="Type I PLP-dependent aspartate aminotransferase-like (Major domain)"/>
    <property type="match status" value="1"/>
</dbReference>
<evidence type="ECO:0000256" key="1">
    <source>
        <dbReference type="ARBA" id="ARBA00037999"/>
    </source>
</evidence>
<dbReference type="EMBL" id="WHJG01000022">
    <property type="protein sequence ID" value="NHZ81443.1"/>
    <property type="molecule type" value="Genomic_DNA"/>
</dbReference>
<comment type="caution">
    <text evidence="3">The sequence shown here is derived from an EMBL/GenBank/DDBJ whole genome shotgun (WGS) entry which is preliminary data.</text>
</comment>
<keyword evidence="3" id="KW-0032">Aminotransferase</keyword>
<evidence type="ECO:0000256" key="2">
    <source>
        <dbReference type="RuleBase" id="RU004508"/>
    </source>
</evidence>
<dbReference type="InterPro" id="IPR015424">
    <property type="entry name" value="PyrdxlP-dep_Trfase"/>
</dbReference>
<dbReference type="Pfam" id="PF01041">
    <property type="entry name" value="DegT_DnrJ_EryC1"/>
    <property type="match status" value="1"/>
</dbReference>
<dbReference type="RefSeq" id="WP_167088779.1">
    <property type="nucleotide sequence ID" value="NZ_WHJG01000022.1"/>
</dbReference>
<dbReference type="PIRSF" id="PIRSF000390">
    <property type="entry name" value="PLP_StrS"/>
    <property type="match status" value="1"/>
</dbReference>
<reference evidence="3 4" key="1">
    <citation type="submission" date="2019-10" db="EMBL/GenBank/DDBJ databases">
        <title>Taxonomy of Antarctic Massilia spp.: description of Massilia rubra sp. nov., Massilia aquatica sp. nov., Massilia mucilaginosa sp. nov., Massilia frigida sp. nov. isolated from streams, lakes and regoliths.</title>
        <authorList>
            <person name="Holochova P."/>
            <person name="Sedlacek I."/>
            <person name="Kralova S."/>
            <person name="Maslanova I."/>
            <person name="Busse H.-J."/>
            <person name="Stankova E."/>
            <person name="Vrbovska V."/>
            <person name="Kovarovic V."/>
            <person name="Bartak M."/>
            <person name="Svec P."/>
            <person name="Pantucek R."/>
        </authorList>
    </citation>
    <scope>NUCLEOTIDE SEQUENCE [LARGE SCALE GENOMIC DNA]</scope>
    <source>
        <strain evidence="3 4">CCM 8695</strain>
    </source>
</reference>
<organism evidence="3 4">
    <name type="scientific">Massilia frigida</name>
    <dbReference type="NCBI Taxonomy" id="2609281"/>
    <lineage>
        <taxon>Bacteria</taxon>
        <taxon>Pseudomonadati</taxon>
        <taxon>Pseudomonadota</taxon>
        <taxon>Betaproteobacteria</taxon>
        <taxon>Burkholderiales</taxon>
        <taxon>Oxalobacteraceae</taxon>
        <taxon>Telluria group</taxon>
        <taxon>Massilia</taxon>
    </lineage>
</organism>
<dbReference type="InterPro" id="IPR000653">
    <property type="entry name" value="DegT/StrS_aminotransferase"/>
</dbReference>
<dbReference type="Gene3D" id="3.90.1150.10">
    <property type="entry name" value="Aspartate Aminotransferase, domain 1"/>
    <property type="match status" value="1"/>
</dbReference>
<protein>
    <submittedName>
        <fullName evidence="3">Aminotransferase class V-fold PLP-dependent enzyme</fullName>
    </submittedName>
</protein>
<dbReference type="GO" id="GO:0008483">
    <property type="term" value="F:transaminase activity"/>
    <property type="evidence" value="ECO:0007669"/>
    <property type="project" value="UniProtKB-KW"/>
</dbReference>
<dbReference type="Proteomes" id="UP000621455">
    <property type="component" value="Unassembled WGS sequence"/>
</dbReference>
<evidence type="ECO:0000313" key="4">
    <source>
        <dbReference type="Proteomes" id="UP000621455"/>
    </source>
</evidence>
<dbReference type="InterPro" id="IPR015422">
    <property type="entry name" value="PyrdxlP-dep_Trfase_small"/>
</dbReference>
<accession>A0ABX0NGP5</accession>